<evidence type="ECO:0000256" key="2">
    <source>
        <dbReference type="ARBA" id="ARBA00022670"/>
    </source>
</evidence>
<dbReference type="PANTHER" id="PTHR11010:SF23">
    <property type="entry name" value="SERINE PEPTIDASE"/>
    <property type="match status" value="1"/>
</dbReference>
<organism evidence="7 8">
    <name type="scientific">Diaporthe eres</name>
    <name type="common">Phomopsis oblonga</name>
    <dbReference type="NCBI Taxonomy" id="83184"/>
    <lineage>
        <taxon>Eukaryota</taxon>
        <taxon>Fungi</taxon>
        <taxon>Dikarya</taxon>
        <taxon>Ascomycota</taxon>
        <taxon>Pezizomycotina</taxon>
        <taxon>Sordariomycetes</taxon>
        <taxon>Sordariomycetidae</taxon>
        <taxon>Diaporthales</taxon>
        <taxon>Diaporthaceae</taxon>
        <taxon>Diaporthe</taxon>
        <taxon>Diaporthe eres species complex</taxon>
    </lineage>
</organism>
<evidence type="ECO:0000256" key="4">
    <source>
        <dbReference type="ARBA" id="ARBA00022801"/>
    </source>
</evidence>
<reference evidence="7 8" key="1">
    <citation type="submission" date="2024-02" db="EMBL/GenBank/DDBJ databases">
        <title>De novo assembly and annotation of 12 fungi associated with fruit tree decline syndrome in Ontario, Canada.</title>
        <authorList>
            <person name="Sulman M."/>
            <person name="Ellouze W."/>
            <person name="Ilyukhin E."/>
        </authorList>
    </citation>
    <scope>NUCLEOTIDE SEQUENCE [LARGE SCALE GENOMIC DNA]</scope>
    <source>
        <strain evidence="7 8">M169</strain>
    </source>
</reference>
<evidence type="ECO:0008006" key="9">
    <source>
        <dbReference type="Google" id="ProtNLM"/>
    </source>
</evidence>
<sequence length="556" mass="61006">MKVPALLATGSALLATGVSAIKSVNFMHLVPPPLDIADTEFASSLVQRRDTNSSATFGNGTFQQILDHSDPSKGTFSQAFWWSTQYWQGPGSPVVFFTPGEIAAAGYTGYLTNRTLTGTLAQELGAAAVILEHRYWGESSPYDELTTENLQYLTLENSIYDTTYFAKNVQFPFATNASSNADSVPWVFSGGSYSGALAAWVESVDPGTFWAYHASSAVVEVIYDFWQYFAPVQEGMPANCSADVSKVIEYVDSILLGDDDEAKQALKEKFGLGAIEHDDDFASALENGPWQWQGHDFNSNYSEFFQFCDSVENVGPLYPNSTVVPGAEGVGLEKALEGYANWVKKELLPGYCAGYGYDEWSDDDSLGCFDSYNETSPIYTDVTVSNPIDRQWTWMLCNDPFAYWQDGAPEGTPTIVSRLVTAEYWQQQCALYFPPPGTYGSAEGKTVEDTNAYTGGWDRAGNTTRLIFVNGQWDPWKDATVSSEFRPDGPYEGTKDAPVLLIPGGIHCSDLSMANGRVNAGVKAVQDAVIDQIVEWVGEFDAEEAKVERAALRRRS</sequence>
<dbReference type="InterPro" id="IPR029058">
    <property type="entry name" value="AB_hydrolase_fold"/>
</dbReference>
<feature type="chain" id="PRO_5045476618" description="Serine peptidase" evidence="6">
    <location>
        <begin position="21"/>
        <end position="556"/>
    </location>
</feature>
<dbReference type="SUPFAM" id="SSF53474">
    <property type="entry name" value="alpha/beta-Hydrolases"/>
    <property type="match status" value="1"/>
</dbReference>
<dbReference type="Gene3D" id="3.40.50.1820">
    <property type="entry name" value="alpha/beta hydrolase"/>
    <property type="match status" value="2"/>
</dbReference>
<keyword evidence="4" id="KW-0378">Hydrolase</keyword>
<dbReference type="Pfam" id="PF05577">
    <property type="entry name" value="Peptidase_S28"/>
    <property type="match status" value="2"/>
</dbReference>
<dbReference type="Proteomes" id="UP001430848">
    <property type="component" value="Unassembled WGS sequence"/>
</dbReference>
<dbReference type="InterPro" id="IPR008758">
    <property type="entry name" value="Peptidase_S28"/>
</dbReference>
<keyword evidence="5" id="KW-0325">Glycoprotein</keyword>
<protein>
    <recommendedName>
        <fullName evidence="9">Serine peptidase</fullName>
    </recommendedName>
</protein>
<proteinExistence type="inferred from homology"/>
<dbReference type="PANTHER" id="PTHR11010">
    <property type="entry name" value="PROTEASE S28 PRO-X CARBOXYPEPTIDASE-RELATED"/>
    <property type="match status" value="1"/>
</dbReference>
<keyword evidence="8" id="KW-1185">Reference proteome</keyword>
<gene>
    <name evidence="7" type="ORF">SLS63_006578</name>
</gene>
<evidence type="ECO:0000256" key="5">
    <source>
        <dbReference type="ARBA" id="ARBA00023180"/>
    </source>
</evidence>
<evidence type="ECO:0000256" key="1">
    <source>
        <dbReference type="ARBA" id="ARBA00011079"/>
    </source>
</evidence>
<feature type="signal peptide" evidence="6">
    <location>
        <begin position="1"/>
        <end position="20"/>
    </location>
</feature>
<dbReference type="EMBL" id="JAKNSF020000032">
    <property type="protein sequence ID" value="KAK7728717.1"/>
    <property type="molecule type" value="Genomic_DNA"/>
</dbReference>
<evidence type="ECO:0000256" key="6">
    <source>
        <dbReference type="SAM" id="SignalP"/>
    </source>
</evidence>
<evidence type="ECO:0000313" key="7">
    <source>
        <dbReference type="EMBL" id="KAK7728717.1"/>
    </source>
</evidence>
<keyword evidence="2" id="KW-0645">Protease</keyword>
<evidence type="ECO:0000313" key="8">
    <source>
        <dbReference type="Proteomes" id="UP001430848"/>
    </source>
</evidence>
<comment type="similarity">
    <text evidence="1">Belongs to the peptidase S28 family.</text>
</comment>
<name>A0ABR1P800_DIAER</name>
<evidence type="ECO:0000256" key="3">
    <source>
        <dbReference type="ARBA" id="ARBA00022729"/>
    </source>
</evidence>
<accession>A0ABR1P800</accession>
<keyword evidence="3 6" id="KW-0732">Signal</keyword>
<comment type="caution">
    <text evidence="7">The sequence shown here is derived from an EMBL/GenBank/DDBJ whole genome shotgun (WGS) entry which is preliminary data.</text>
</comment>